<evidence type="ECO:0000256" key="1">
    <source>
        <dbReference type="ARBA" id="ARBA00004418"/>
    </source>
</evidence>
<dbReference type="RefSeq" id="WP_101459603.1">
    <property type="nucleotide sequence ID" value="NZ_CP025408.1"/>
</dbReference>
<evidence type="ECO:0000259" key="4">
    <source>
        <dbReference type="Pfam" id="PF00496"/>
    </source>
</evidence>
<organism evidence="5 6">
    <name type="scientific">Paracoccus tegillarcae</name>
    <dbReference type="NCBI Taxonomy" id="1529068"/>
    <lineage>
        <taxon>Bacteria</taxon>
        <taxon>Pseudomonadati</taxon>
        <taxon>Pseudomonadota</taxon>
        <taxon>Alphaproteobacteria</taxon>
        <taxon>Rhodobacterales</taxon>
        <taxon>Paracoccaceae</taxon>
        <taxon>Paracoccus</taxon>
    </lineage>
</organism>
<keyword evidence="6" id="KW-1185">Reference proteome</keyword>
<reference evidence="5 6" key="1">
    <citation type="submission" date="2017-12" db="EMBL/GenBank/DDBJ databases">
        <authorList>
            <person name="Hurst M.R.H."/>
        </authorList>
    </citation>
    <scope>NUCLEOTIDE SEQUENCE [LARGE SCALE GENOMIC DNA]</scope>
    <source>
        <strain evidence="5 6">BM15</strain>
    </source>
</reference>
<dbReference type="CDD" id="cd08513">
    <property type="entry name" value="PBP2_thermophilic_Hb8_like"/>
    <property type="match status" value="1"/>
</dbReference>
<comment type="similarity">
    <text evidence="2">Belongs to the bacterial solute-binding protein 5 family.</text>
</comment>
<dbReference type="EMBL" id="CP025408">
    <property type="protein sequence ID" value="AUH32929.1"/>
    <property type="molecule type" value="Genomic_DNA"/>
</dbReference>
<dbReference type="PANTHER" id="PTHR30290:SF65">
    <property type="entry name" value="MONOACYL PHOSPHATIDYLINOSITOL TETRAMANNOSIDE-BINDING PROTEIN LPQW-RELATED"/>
    <property type="match status" value="1"/>
</dbReference>
<dbReference type="InterPro" id="IPR030678">
    <property type="entry name" value="Peptide/Ni-bd"/>
</dbReference>
<comment type="subcellular location">
    <subcellularLocation>
        <location evidence="1">Periplasm</location>
    </subcellularLocation>
</comment>
<dbReference type="Proteomes" id="UP000233742">
    <property type="component" value="Chromosome"/>
</dbReference>
<dbReference type="Pfam" id="PF00496">
    <property type="entry name" value="SBP_bac_5"/>
    <property type="match status" value="1"/>
</dbReference>
<accession>A0A2K9EF17</accession>
<protein>
    <submittedName>
        <fullName evidence="5">Peptide ABC transporter</fullName>
    </submittedName>
</protein>
<evidence type="ECO:0000313" key="6">
    <source>
        <dbReference type="Proteomes" id="UP000233742"/>
    </source>
</evidence>
<feature type="domain" description="Solute-binding protein family 5" evidence="4">
    <location>
        <begin position="70"/>
        <end position="466"/>
    </location>
</feature>
<gene>
    <name evidence="5" type="ORF">CUV01_05555</name>
</gene>
<proteinExistence type="inferred from homology"/>
<dbReference type="GO" id="GO:0043190">
    <property type="term" value="C:ATP-binding cassette (ABC) transporter complex"/>
    <property type="evidence" value="ECO:0007669"/>
    <property type="project" value="InterPro"/>
</dbReference>
<sequence length="562" mass="60884">MKLSRLLPLTLLAASPALAERGENGDLRIIYWQAASVLNPYISTSGKDVDPASLVLEPLAGYDGDGKLFPRLATEIPTVENGGIAADFSSITWKLRDGLTWSDGSPVTADDIKFTAEYCMAPDFGCAVSARFQGITSVDVVDPLTVTVNFDTPKYAPYQAFVGSRTPILQTAQFQNCLGAAGASCTDQNFAPIGTGPYTVTEFRPNDVALFEINPNYRDADKPAFANVTIKGGGDAAAAGRAVLETGEFDFAWNLMLDPETLAQMESAGNGQTFASFGTMVERIELNQTDPSTDLGAERSTLAHPHPFLTDPAVRQALSMAIDRNLLAEIGYGPAGKPTCNIVPAPLDYVPQNEDCLTQDIDGAKVLLDQAGWVPGADGIREKDGQRLSVVYQSSVNAVRQDVQALVKQWWSEIGVDAQLKTVDGSVFFGGDAGSPDTIQKLFADVQMYTNSFDNPDPEAFMGNLTCARIPSPENQWQGNNFARFCDPSYDEKVAQLRETADPEQRQELVRELALMPTAETNILIPLIHRGMVSAHANSLVGIVPNAWESDLWNIQDWMRGQ</sequence>
<name>A0A2K9EF17_9RHOB</name>
<evidence type="ECO:0000256" key="3">
    <source>
        <dbReference type="SAM" id="SignalP"/>
    </source>
</evidence>
<dbReference type="InterPro" id="IPR000914">
    <property type="entry name" value="SBP_5_dom"/>
</dbReference>
<keyword evidence="3" id="KW-0732">Signal</keyword>
<dbReference type="OrthoDB" id="9803988at2"/>
<dbReference type="GO" id="GO:0030288">
    <property type="term" value="C:outer membrane-bounded periplasmic space"/>
    <property type="evidence" value="ECO:0007669"/>
    <property type="project" value="UniProtKB-ARBA"/>
</dbReference>
<feature type="chain" id="PRO_5014875354" evidence="3">
    <location>
        <begin position="20"/>
        <end position="562"/>
    </location>
</feature>
<dbReference type="GO" id="GO:0015833">
    <property type="term" value="P:peptide transport"/>
    <property type="evidence" value="ECO:0007669"/>
    <property type="project" value="TreeGrafter"/>
</dbReference>
<dbReference type="InterPro" id="IPR039424">
    <property type="entry name" value="SBP_5"/>
</dbReference>
<dbReference type="KEGG" id="paro:CUV01_05555"/>
<dbReference type="SUPFAM" id="SSF53850">
    <property type="entry name" value="Periplasmic binding protein-like II"/>
    <property type="match status" value="1"/>
</dbReference>
<dbReference type="PANTHER" id="PTHR30290">
    <property type="entry name" value="PERIPLASMIC BINDING COMPONENT OF ABC TRANSPORTER"/>
    <property type="match status" value="1"/>
</dbReference>
<dbReference type="GO" id="GO:1904680">
    <property type="term" value="F:peptide transmembrane transporter activity"/>
    <property type="evidence" value="ECO:0007669"/>
    <property type="project" value="TreeGrafter"/>
</dbReference>
<feature type="signal peptide" evidence="3">
    <location>
        <begin position="1"/>
        <end position="19"/>
    </location>
</feature>
<dbReference type="Gene3D" id="3.40.190.10">
    <property type="entry name" value="Periplasmic binding protein-like II"/>
    <property type="match status" value="1"/>
</dbReference>
<dbReference type="Gene3D" id="3.10.105.10">
    <property type="entry name" value="Dipeptide-binding Protein, Domain 3"/>
    <property type="match status" value="1"/>
</dbReference>
<evidence type="ECO:0000256" key="2">
    <source>
        <dbReference type="ARBA" id="ARBA00005695"/>
    </source>
</evidence>
<dbReference type="PIRSF" id="PIRSF002741">
    <property type="entry name" value="MppA"/>
    <property type="match status" value="1"/>
</dbReference>
<dbReference type="AlphaFoldDB" id="A0A2K9EF17"/>
<evidence type="ECO:0000313" key="5">
    <source>
        <dbReference type="EMBL" id="AUH32929.1"/>
    </source>
</evidence>